<keyword evidence="2" id="KW-1185">Reference proteome</keyword>
<name>A0ABV6KXQ9_9BACI</name>
<proteinExistence type="predicted"/>
<gene>
    <name evidence="1" type="ORF">ACFFHF_23310</name>
</gene>
<protein>
    <submittedName>
        <fullName evidence="1">Uncharacterized protein</fullName>
    </submittedName>
</protein>
<organism evidence="1 2">
    <name type="scientific">Robertmurraya beringensis</name>
    <dbReference type="NCBI Taxonomy" id="641660"/>
    <lineage>
        <taxon>Bacteria</taxon>
        <taxon>Bacillati</taxon>
        <taxon>Bacillota</taxon>
        <taxon>Bacilli</taxon>
        <taxon>Bacillales</taxon>
        <taxon>Bacillaceae</taxon>
        <taxon>Robertmurraya</taxon>
    </lineage>
</organism>
<sequence length="75" mass="8719">MSEYQQYLQERDKIDFFIQKGFTIKSVTETLSGSFVDFMNEQSDEKETVTLHVATAEGRKYFSVMIIKLKQQKGA</sequence>
<accession>A0ABV6KXQ9</accession>
<dbReference type="Proteomes" id="UP001589738">
    <property type="component" value="Unassembled WGS sequence"/>
</dbReference>
<evidence type="ECO:0000313" key="1">
    <source>
        <dbReference type="EMBL" id="MFC0478121.1"/>
    </source>
</evidence>
<reference evidence="1 2" key="1">
    <citation type="submission" date="2024-09" db="EMBL/GenBank/DDBJ databases">
        <authorList>
            <person name="Sun Q."/>
            <person name="Mori K."/>
        </authorList>
    </citation>
    <scope>NUCLEOTIDE SEQUENCE [LARGE SCALE GENOMIC DNA]</scope>
    <source>
        <strain evidence="1 2">CGMCC 1.9126</strain>
    </source>
</reference>
<dbReference type="RefSeq" id="WP_160546026.1">
    <property type="nucleotide sequence ID" value="NZ_JBHLUU010000127.1"/>
</dbReference>
<dbReference type="EMBL" id="JBHLUU010000127">
    <property type="protein sequence ID" value="MFC0478121.1"/>
    <property type="molecule type" value="Genomic_DNA"/>
</dbReference>
<comment type="caution">
    <text evidence="1">The sequence shown here is derived from an EMBL/GenBank/DDBJ whole genome shotgun (WGS) entry which is preliminary data.</text>
</comment>
<evidence type="ECO:0000313" key="2">
    <source>
        <dbReference type="Proteomes" id="UP001589738"/>
    </source>
</evidence>